<feature type="chain" id="PRO_5001796213" evidence="1">
    <location>
        <begin position="22"/>
        <end position="221"/>
    </location>
</feature>
<feature type="signal peptide" evidence="1">
    <location>
        <begin position="1"/>
        <end position="21"/>
    </location>
</feature>
<proteinExistence type="predicted"/>
<accession>A0A085NS32</accession>
<evidence type="ECO:0000313" key="2">
    <source>
        <dbReference type="EMBL" id="KFD72278.1"/>
    </source>
</evidence>
<protein>
    <submittedName>
        <fullName evidence="2">Uncharacterized protein</fullName>
    </submittedName>
</protein>
<dbReference type="Proteomes" id="UP000030758">
    <property type="component" value="Unassembled WGS sequence"/>
</dbReference>
<keyword evidence="1" id="KW-0732">Signal</keyword>
<name>A0A085NS32_9BILA</name>
<reference evidence="2" key="1">
    <citation type="journal article" date="2014" name="Nat. Genet.">
        <title>Genome and transcriptome of the porcine whipworm Trichuris suis.</title>
        <authorList>
            <person name="Jex A.R."/>
            <person name="Nejsum P."/>
            <person name="Schwarz E.M."/>
            <person name="Hu L."/>
            <person name="Young N.D."/>
            <person name="Hall R.S."/>
            <person name="Korhonen P.K."/>
            <person name="Liao S."/>
            <person name="Thamsborg S."/>
            <person name="Xia J."/>
            <person name="Xu P."/>
            <person name="Wang S."/>
            <person name="Scheerlinck J.P."/>
            <person name="Hofmann A."/>
            <person name="Sternberg P.W."/>
            <person name="Wang J."/>
            <person name="Gasser R.B."/>
        </authorList>
    </citation>
    <scope>NUCLEOTIDE SEQUENCE [LARGE SCALE GENOMIC DNA]</scope>
    <source>
        <strain evidence="2">DCEP-RM93F</strain>
    </source>
</reference>
<dbReference type="AlphaFoldDB" id="A0A085NS32"/>
<evidence type="ECO:0000256" key="1">
    <source>
        <dbReference type="SAM" id="SignalP"/>
    </source>
</evidence>
<dbReference type="SUPFAM" id="SSF49599">
    <property type="entry name" value="TRAF domain-like"/>
    <property type="match status" value="1"/>
</dbReference>
<sequence length="221" mass="25608">MLLNITYITFLLLLGGTTVLTRYDVWHPEKLETVQLISKVKNAIKFDGTSRSKINYTEVKHQWIIEHFREQEELQKLTRIPIQSAEFSPSDNRHKFRMSFQGRDRNTHWSSPRTLVLHSLADSDSLFCKVRLDILSTSHRYETFRNISEKIIHVNKTREFTQIARVTLPSLEGYIDNNGALTFLCTITIFGQASTVRDNATTTQKENSEPFVDSFKRILGA</sequence>
<gene>
    <name evidence="2" type="ORF">M514_15551</name>
</gene>
<dbReference type="EMBL" id="KL367478">
    <property type="protein sequence ID" value="KFD72278.1"/>
    <property type="molecule type" value="Genomic_DNA"/>
</dbReference>
<organism evidence="2">
    <name type="scientific">Trichuris suis</name>
    <name type="common">pig whipworm</name>
    <dbReference type="NCBI Taxonomy" id="68888"/>
    <lineage>
        <taxon>Eukaryota</taxon>
        <taxon>Metazoa</taxon>
        <taxon>Ecdysozoa</taxon>
        <taxon>Nematoda</taxon>
        <taxon>Enoplea</taxon>
        <taxon>Dorylaimia</taxon>
        <taxon>Trichinellida</taxon>
        <taxon>Trichuridae</taxon>
        <taxon>Trichuris</taxon>
    </lineage>
</organism>